<dbReference type="PANTHER" id="PTHR46796:SF15">
    <property type="entry name" value="BLL1074 PROTEIN"/>
    <property type="match status" value="1"/>
</dbReference>
<evidence type="ECO:0000313" key="6">
    <source>
        <dbReference type="EMBL" id="GAA4613924.1"/>
    </source>
</evidence>
<keyword evidence="3" id="KW-0804">Transcription</keyword>
<dbReference type="Proteomes" id="UP001500212">
    <property type="component" value="Unassembled WGS sequence"/>
</dbReference>
<dbReference type="InterPro" id="IPR018060">
    <property type="entry name" value="HTH_AraC"/>
</dbReference>
<evidence type="ECO:0000256" key="1">
    <source>
        <dbReference type="ARBA" id="ARBA00023015"/>
    </source>
</evidence>
<dbReference type="PANTHER" id="PTHR46796">
    <property type="entry name" value="HTH-TYPE TRANSCRIPTIONAL ACTIVATOR RHAS-RELATED"/>
    <property type="match status" value="1"/>
</dbReference>
<protein>
    <submittedName>
        <fullName evidence="6">Helix-turn-helix domain-containing protein</fullName>
    </submittedName>
</protein>
<keyword evidence="2" id="KW-0238">DNA-binding</keyword>
<evidence type="ECO:0000256" key="4">
    <source>
        <dbReference type="SAM" id="MobiDB-lite"/>
    </source>
</evidence>
<name>A0ABP8TSV8_9ACTN</name>
<dbReference type="RefSeq" id="WP_345362046.1">
    <property type="nucleotide sequence ID" value="NZ_BAABHJ010000023.1"/>
</dbReference>
<accession>A0ABP8TSV8</accession>
<keyword evidence="1" id="KW-0805">Transcription regulation</keyword>
<dbReference type="EMBL" id="BAABHJ010000023">
    <property type="protein sequence ID" value="GAA4613924.1"/>
    <property type="molecule type" value="Genomic_DNA"/>
</dbReference>
<sequence length="324" mass="35356">MNGSDTTASTWPDAESLAGPDAASLYREVAPAEPHPFVRCWWEQSVDERVDGYVQRVLPDACADVIVSADGSAVVVGPATEPVLPRLRGGERLRGLRIRTTAIGTVLGLPAYELRDLQVPLRELFPAAEAGRMADGVWHGRRWSPAVDGPPEDRRIEYAVRRLMRTGTRVADLAGEIDLSERQLRRLLLAATGLEPRTLRRVARFQRFLTLSDQACTRPVSDRACTRPVSDRACTRPESDRACTRPESDRARTRPDRARTPSGPVRPERSLAELAVSAGYADQAHLSREARVLAGLTPSALLAERHPSAAAAGRPGDTGHDFPA</sequence>
<organism evidence="6 7">
    <name type="scientific">Actinoallomurus liliacearum</name>
    <dbReference type="NCBI Taxonomy" id="1080073"/>
    <lineage>
        <taxon>Bacteria</taxon>
        <taxon>Bacillati</taxon>
        <taxon>Actinomycetota</taxon>
        <taxon>Actinomycetes</taxon>
        <taxon>Streptosporangiales</taxon>
        <taxon>Thermomonosporaceae</taxon>
        <taxon>Actinoallomurus</taxon>
    </lineage>
</organism>
<dbReference type="Pfam" id="PF20240">
    <property type="entry name" value="DUF6597"/>
    <property type="match status" value="1"/>
</dbReference>
<evidence type="ECO:0000256" key="2">
    <source>
        <dbReference type="ARBA" id="ARBA00023125"/>
    </source>
</evidence>
<dbReference type="InterPro" id="IPR046532">
    <property type="entry name" value="DUF6597"/>
</dbReference>
<evidence type="ECO:0000256" key="3">
    <source>
        <dbReference type="ARBA" id="ARBA00023163"/>
    </source>
</evidence>
<dbReference type="Gene3D" id="1.10.10.60">
    <property type="entry name" value="Homeodomain-like"/>
    <property type="match status" value="1"/>
</dbReference>
<keyword evidence="7" id="KW-1185">Reference proteome</keyword>
<gene>
    <name evidence="6" type="ORF">GCM10023195_60540</name>
</gene>
<evidence type="ECO:0000313" key="7">
    <source>
        <dbReference type="Proteomes" id="UP001500212"/>
    </source>
</evidence>
<dbReference type="InterPro" id="IPR050204">
    <property type="entry name" value="AraC_XylS_family_regulators"/>
</dbReference>
<feature type="domain" description="HTH araC/xylS-type" evidence="5">
    <location>
        <begin position="268"/>
        <end position="304"/>
    </location>
</feature>
<feature type="compositionally biased region" description="Basic and acidic residues" evidence="4">
    <location>
        <begin position="227"/>
        <end position="259"/>
    </location>
</feature>
<reference evidence="7" key="1">
    <citation type="journal article" date="2019" name="Int. J. Syst. Evol. Microbiol.">
        <title>The Global Catalogue of Microorganisms (GCM) 10K type strain sequencing project: providing services to taxonomists for standard genome sequencing and annotation.</title>
        <authorList>
            <consortium name="The Broad Institute Genomics Platform"/>
            <consortium name="The Broad Institute Genome Sequencing Center for Infectious Disease"/>
            <person name="Wu L."/>
            <person name="Ma J."/>
        </authorList>
    </citation>
    <scope>NUCLEOTIDE SEQUENCE [LARGE SCALE GENOMIC DNA]</scope>
    <source>
        <strain evidence="7">JCM 17938</strain>
    </source>
</reference>
<comment type="caution">
    <text evidence="6">The sequence shown here is derived from an EMBL/GenBank/DDBJ whole genome shotgun (WGS) entry which is preliminary data.</text>
</comment>
<feature type="region of interest" description="Disordered" evidence="4">
    <location>
        <begin position="227"/>
        <end position="269"/>
    </location>
</feature>
<feature type="region of interest" description="Disordered" evidence="4">
    <location>
        <begin position="305"/>
        <end position="324"/>
    </location>
</feature>
<dbReference type="PROSITE" id="PS01124">
    <property type="entry name" value="HTH_ARAC_FAMILY_2"/>
    <property type="match status" value="1"/>
</dbReference>
<evidence type="ECO:0000259" key="5">
    <source>
        <dbReference type="PROSITE" id="PS01124"/>
    </source>
</evidence>
<proteinExistence type="predicted"/>